<comment type="caution">
    <text evidence="5">The sequence shown here is derived from an EMBL/GenBank/DDBJ whole genome shotgun (WGS) entry which is preliminary data.</text>
</comment>
<dbReference type="EMBL" id="JAVDQI010000011">
    <property type="protein sequence ID" value="MDR6223776.1"/>
    <property type="molecule type" value="Genomic_DNA"/>
</dbReference>
<dbReference type="InterPro" id="IPR003593">
    <property type="entry name" value="AAA+_ATPase"/>
</dbReference>
<dbReference type="SUPFAM" id="SSF52540">
    <property type="entry name" value="P-loop containing nucleoside triphosphate hydrolases"/>
    <property type="match status" value="1"/>
</dbReference>
<evidence type="ECO:0000313" key="5">
    <source>
        <dbReference type="EMBL" id="MDR6223776.1"/>
    </source>
</evidence>
<feature type="domain" description="ABC transporter" evidence="4">
    <location>
        <begin position="15"/>
        <end position="255"/>
    </location>
</feature>
<sequence length="269" mass="30276">MTELQEDYLDQTALIEMANLIVSRDGKNILDSIDLRIEQGENVAIVGPNGSGKSSIIKVITGDYRPRAERDMSFRILGRERWNLPELKNLMGIVSGDLQFNYARSICGFDVVLSGFFSSIGIYPNHKVKPEMIETVFEVMKFLEISPLCDKLISKMSTGEARRLLIARALVHNPRVLVLDEPANSLDIKSHHKFRETTRKIAACGTNIILVTHELADIIPEIGRVVLIKNGKIFADGNKEDMLTEEKLSELFGLPVYVMEKDGYYSAWC</sequence>
<accession>A0AA90ZA84</accession>
<dbReference type="GO" id="GO:0016887">
    <property type="term" value="F:ATP hydrolysis activity"/>
    <property type="evidence" value="ECO:0007669"/>
    <property type="project" value="InterPro"/>
</dbReference>
<dbReference type="SMART" id="SM00382">
    <property type="entry name" value="AAA"/>
    <property type="match status" value="1"/>
</dbReference>
<evidence type="ECO:0000259" key="4">
    <source>
        <dbReference type="PROSITE" id="PS50893"/>
    </source>
</evidence>
<protein>
    <submittedName>
        <fullName evidence="5">Iron complex transport system ATP-binding protein</fullName>
    </submittedName>
</protein>
<dbReference type="RefSeq" id="WP_270095408.1">
    <property type="nucleotide sequence ID" value="NZ_JAQFFK010000001.1"/>
</dbReference>
<dbReference type="InterPro" id="IPR050153">
    <property type="entry name" value="Metal_Ion_Import_ABC"/>
</dbReference>
<dbReference type="InterPro" id="IPR027417">
    <property type="entry name" value="P-loop_NTPase"/>
</dbReference>
<evidence type="ECO:0000313" key="6">
    <source>
        <dbReference type="Proteomes" id="UP001185015"/>
    </source>
</evidence>
<dbReference type="AlphaFoldDB" id="A0AA90ZA84"/>
<keyword evidence="6" id="KW-1185">Reference proteome</keyword>
<keyword evidence="3 5" id="KW-0067">ATP-binding</keyword>
<evidence type="ECO:0000256" key="1">
    <source>
        <dbReference type="ARBA" id="ARBA00022448"/>
    </source>
</evidence>
<keyword evidence="2" id="KW-0547">Nucleotide-binding</keyword>
<dbReference type="PROSITE" id="PS50893">
    <property type="entry name" value="ABC_TRANSPORTER_2"/>
    <property type="match status" value="1"/>
</dbReference>
<gene>
    <name evidence="5" type="ORF">J2750_002252</name>
</gene>
<organism evidence="5 6">
    <name type="scientific">Methanococcoides alaskense</name>
    <dbReference type="NCBI Taxonomy" id="325778"/>
    <lineage>
        <taxon>Archaea</taxon>
        <taxon>Methanobacteriati</taxon>
        <taxon>Methanobacteriota</taxon>
        <taxon>Stenosarchaea group</taxon>
        <taxon>Methanomicrobia</taxon>
        <taxon>Methanosarcinales</taxon>
        <taxon>Methanosarcinaceae</taxon>
        <taxon>Methanococcoides</taxon>
    </lineage>
</organism>
<keyword evidence="1" id="KW-0813">Transport</keyword>
<proteinExistence type="predicted"/>
<dbReference type="Gene3D" id="3.40.50.300">
    <property type="entry name" value="P-loop containing nucleotide triphosphate hydrolases"/>
    <property type="match status" value="1"/>
</dbReference>
<dbReference type="PANTHER" id="PTHR42734">
    <property type="entry name" value="METAL TRANSPORT SYSTEM ATP-BINDING PROTEIN TM_0124-RELATED"/>
    <property type="match status" value="1"/>
</dbReference>
<dbReference type="GO" id="GO:0005524">
    <property type="term" value="F:ATP binding"/>
    <property type="evidence" value="ECO:0007669"/>
    <property type="project" value="UniProtKB-KW"/>
</dbReference>
<name>A0AA90ZA84_9EURY</name>
<dbReference type="Proteomes" id="UP001185015">
    <property type="component" value="Unassembled WGS sequence"/>
</dbReference>
<evidence type="ECO:0000256" key="3">
    <source>
        <dbReference type="ARBA" id="ARBA00022840"/>
    </source>
</evidence>
<evidence type="ECO:0000256" key="2">
    <source>
        <dbReference type="ARBA" id="ARBA00022741"/>
    </source>
</evidence>
<dbReference type="InterPro" id="IPR003439">
    <property type="entry name" value="ABC_transporter-like_ATP-bd"/>
</dbReference>
<dbReference type="Pfam" id="PF00005">
    <property type="entry name" value="ABC_tran"/>
    <property type="match status" value="1"/>
</dbReference>
<reference evidence="5 6" key="1">
    <citation type="submission" date="2023-07" db="EMBL/GenBank/DDBJ databases">
        <title>Genomic Encyclopedia of Type Strains, Phase IV (KMG-IV): sequencing the most valuable type-strain genomes for metagenomic binning, comparative biology and taxonomic classification.</title>
        <authorList>
            <person name="Goeker M."/>
        </authorList>
    </citation>
    <scope>NUCLEOTIDE SEQUENCE [LARGE SCALE GENOMIC DNA]</scope>
    <source>
        <strain evidence="5 6">DSM 17273</strain>
    </source>
</reference>